<feature type="domain" description="ABC transporter" evidence="4">
    <location>
        <begin position="2"/>
        <end position="190"/>
    </location>
</feature>
<name>A0A9W6KHY5_9ACTN</name>
<dbReference type="Proteomes" id="UP001143480">
    <property type="component" value="Unassembled WGS sequence"/>
</dbReference>
<dbReference type="GO" id="GO:0005524">
    <property type="term" value="F:ATP binding"/>
    <property type="evidence" value="ECO:0007669"/>
    <property type="project" value="InterPro"/>
</dbReference>
<dbReference type="RefSeq" id="WP_261959757.1">
    <property type="nucleotide sequence ID" value="NZ_BAAAXA010000001.1"/>
</dbReference>
<dbReference type="InterPro" id="IPR003439">
    <property type="entry name" value="ABC_transporter-like_ATP-bd"/>
</dbReference>
<comment type="similarity">
    <text evidence="1">Belongs to the ABC transporter superfamily.</text>
</comment>
<proteinExistence type="inferred from homology"/>
<feature type="transmembrane region" description="Helical" evidence="3">
    <location>
        <begin position="306"/>
        <end position="327"/>
    </location>
</feature>
<feature type="transmembrane region" description="Helical" evidence="3">
    <location>
        <begin position="264"/>
        <end position="286"/>
    </location>
</feature>
<dbReference type="InterPro" id="IPR027417">
    <property type="entry name" value="P-loop_NTPase"/>
</dbReference>
<protein>
    <recommendedName>
        <fullName evidence="4">ABC transporter domain-containing protein</fullName>
    </recommendedName>
</protein>
<dbReference type="Pfam" id="PF00005">
    <property type="entry name" value="ABC_tran"/>
    <property type="match status" value="1"/>
</dbReference>
<feature type="transmembrane region" description="Helical" evidence="3">
    <location>
        <begin position="380"/>
        <end position="402"/>
    </location>
</feature>
<dbReference type="SUPFAM" id="SSF52540">
    <property type="entry name" value="P-loop containing nucleoside triphosphate hydrolases"/>
    <property type="match status" value="1"/>
</dbReference>
<reference evidence="5" key="1">
    <citation type="journal article" date="2014" name="Int. J. Syst. Evol. Microbiol.">
        <title>Complete genome sequence of Corynebacterium casei LMG S-19264T (=DSM 44701T), isolated from a smear-ripened cheese.</title>
        <authorList>
            <consortium name="US DOE Joint Genome Institute (JGI-PGF)"/>
            <person name="Walter F."/>
            <person name="Albersmeier A."/>
            <person name="Kalinowski J."/>
            <person name="Ruckert C."/>
        </authorList>
    </citation>
    <scope>NUCLEOTIDE SEQUENCE</scope>
    <source>
        <strain evidence="5">VKM Ac-1321</strain>
    </source>
</reference>
<evidence type="ECO:0000313" key="6">
    <source>
        <dbReference type="Proteomes" id="UP001143480"/>
    </source>
</evidence>
<evidence type="ECO:0000256" key="3">
    <source>
        <dbReference type="SAM" id="Phobius"/>
    </source>
</evidence>
<evidence type="ECO:0000259" key="4">
    <source>
        <dbReference type="PROSITE" id="PS50893"/>
    </source>
</evidence>
<evidence type="ECO:0000256" key="2">
    <source>
        <dbReference type="ARBA" id="ARBA00022448"/>
    </source>
</evidence>
<keyword evidence="2" id="KW-0813">Transport</keyword>
<feature type="transmembrane region" description="Helical" evidence="3">
    <location>
        <begin position="334"/>
        <end position="360"/>
    </location>
</feature>
<dbReference type="EMBL" id="BSFP01000005">
    <property type="protein sequence ID" value="GLK99858.1"/>
    <property type="molecule type" value="Genomic_DNA"/>
</dbReference>
<comment type="caution">
    <text evidence="5">The sequence shown here is derived from an EMBL/GenBank/DDBJ whole genome shotgun (WGS) entry which is preliminary data.</text>
</comment>
<sequence>MAANQDLPPVVRPSAGTVHVLGARVGRAASGAWADVGYLVEGPAAYPELTVRENLELVRRLRGVAARVAVDEVLDRLGLDRYAGRRAGQLSLGNTQRLGLAKAMLHRPRLLLLDEPVNGLDPAGVVEIRQMLRDLAARHETTVLLSSHLLAEVARTATRIGLLHRGRLLEEVTAAALPGRLRRRLVVTARSQAAAVTALATAGYTAATVDDTRIEVDAPDAAERPDAVAAALVAAGCPPTHLAVETEDLEQYLLALPTSRAAIVLARFVVAGAWAGVLAVYLAVLGVADGLVLGLPGWTGPGGATALGRLVTVALLTFLLCTPFGLAASAGRGYLPAVGAMVLTVFVTQIVTALGYGTWFPWSAPALYAGISGPGGQHPVWWSPLSVAAVAAVAVTGTVSWWRRADQSQ</sequence>
<keyword evidence="3" id="KW-0472">Membrane</keyword>
<accession>A0A9W6KHY5</accession>
<keyword evidence="3" id="KW-0812">Transmembrane</keyword>
<dbReference type="PANTHER" id="PTHR43335">
    <property type="entry name" value="ABC TRANSPORTER, ATP-BINDING PROTEIN"/>
    <property type="match status" value="1"/>
</dbReference>
<evidence type="ECO:0000256" key="1">
    <source>
        <dbReference type="ARBA" id="ARBA00005417"/>
    </source>
</evidence>
<reference evidence="5" key="2">
    <citation type="submission" date="2023-01" db="EMBL/GenBank/DDBJ databases">
        <authorList>
            <person name="Sun Q."/>
            <person name="Evtushenko L."/>
        </authorList>
    </citation>
    <scope>NUCLEOTIDE SEQUENCE</scope>
    <source>
        <strain evidence="5">VKM Ac-1321</strain>
    </source>
</reference>
<keyword evidence="6" id="KW-1185">Reference proteome</keyword>
<dbReference type="GO" id="GO:0016887">
    <property type="term" value="F:ATP hydrolysis activity"/>
    <property type="evidence" value="ECO:0007669"/>
    <property type="project" value="InterPro"/>
</dbReference>
<dbReference type="PANTHER" id="PTHR43335:SF4">
    <property type="entry name" value="ABC TRANSPORTER, ATP-BINDING PROTEIN"/>
    <property type="match status" value="1"/>
</dbReference>
<dbReference type="PROSITE" id="PS50893">
    <property type="entry name" value="ABC_TRANSPORTER_2"/>
    <property type="match status" value="1"/>
</dbReference>
<organism evidence="5 6">
    <name type="scientific">Dactylosporangium matsuzakiense</name>
    <dbReference type="NCBI Taxonomy" id="53360"/>
    <lineage>
        <taxon>Bacteria</taxon>
        <taxon>Bacillati</taxon>
        <taxon>Actinomycetota</taxon>
        <taxon>Actinomycetes</taxon>
        <taxon>Micromonosporales</taxon>
        <taxon>Micromonosporaceae</taxon>
        <taxon>Dactylosporangium</taxon>
    </lineage>
</organism>
<keyword evidence="3" id="KW-1133">Transmembrane helix</keyword>
<dbReference type="Gene3D" id="3.40.50.300">
    <property type="entry name" value="P-loop containing nucleotide triphosphate hydrolases"/>
    <property type="match status" value="1"/>
</dbReference>
<dbReference type="AlphaFoldDB" id="A0A9W6KHY5"/>
<evidence type="ECO:0000313" key="5">
    <source>
        <dbReference type="EMBL" id="GLK99858.1"/>
    </source>
</evidence>
<gene>
    <name evidence="5" type="ORF">GCM10017581_015990</name>
</gene>